<protein>
    <submittedName>
        <fullName evidence="2">Uncharacterized protein</fullName>
    </submittedName>
</protein>
<dbReference type="AlphaFoldDB" id="A0ABD3PPE6"/>
<sequence length="369" mass="41845">MFTDEINKLHETINTERTTRNREHFVRQFPKKMQLFRRRSLNDLIGSQAFNLNDMLASRQSENTTIVNRRDVPVNETEDSAPRTIPGSYSSYRGEIRELGDGVMRTLDNQLKNVEVGEKEPNTNTTEAEANTNSNRLMSEKDANNESVGSKNRDDAQAQNASEPTPREHIALEEIDAMDKYHIDLLGMTEINIAMSLERRLQLASALQMRFTGSRVVSSSMKSKDDGYLPGGTTTITQGPLSGRVFREALITWGAFRGWHCEEQGTAAGTNTAYMREWGMLRSEGVTNPDPRLMVLGAMSEVLHEWTNRGYHPLVMMDANGELDDPQYAAFLQEHDLCDLIDETNPGKAPRTYKRSGRRLTIFWVTNMF</sequence>
<dbReference type="Proteomes" id="UP001530400">
    <property type="component" value="Unassembled WGS sequence"/>
</dbReference>
<gene>
    <name evidence="2" type="ORF">ACHAWO_008213</name>
</gene>
<feature type="compositionally biased region" description="Low complexity" evidence="1">
    <location>
        <begin position="122"/>
        <end position="133"/>
    </location>
</feature>
<reference evidence="2 3" key="1">
    <citation type="submission" date="2024-10" db="EMBL/GenBank/DDBJ databases">
        <title>Updated reference genomes for cyclostephanoid diatoms.</title>
        <authorList>
            <person name="Roberts W.R."/>
            <person name="Alverson A.J."/>
        </authorList>
    </citation>
    <scope>NUCLEOTIDE SEQUENCE [LARGE SCALE GENOMIC DNA]</scope>
    <source>
        <strain evidence="2 3">AJA010-31</strain>
    </source>
</reference>
<feature type="region of interest" description="Disordered" evidence="1">
    <location>
        <begin position="112"/>
        <end position="168"/>
    </location>
</feature>
<comment type="caution">
    <text evidence="2">The sequence shown here is derived from an EMBL/GenBank/DDBJ whole genome shotgun (WGS) entry which is preliminary data.</text>
</comment>
<accession>A0ABD3PPE6</accession>
<keyword evidence="3" id="KW-1185">Reference proteome</keyword>
<organism evidence="2 3">
    <name type="scientific">Cyclotella atomus</name>
    <dbReference type="NCBI Taxonomy" id="382360"/>
    <lineage>
        <taxon>Eukaryota</taxon>
        <taxon>Sar</taxon>
        <taxon>Stramenopiles</taxon>
        <taxon>Ochrophyta</taxon>
        <taxon>Bacillariophyta</taxon>
        <taxon>Coscinodiscophyceae</taxon>
        <taxon>Thalassiosirophycidae</taxon>
        <taxon>Stephanodiscales</taxon>
        <taxon>Stephanodiscaceae</taxon>
        <taxon>Cyclotella</taxon>
    </lineage>
</organism>
<evidence type="ECO:0000313" key="3">
    <source>
        <dbReference type="Proteomes" id="UP001530400"/>
    </source>
</evidence>
<evidence type="ECO:0000313" key="2">
    <source>
        <dbReference type="EMBL" id="KAL3789186.1"/>
    </source>
</evidence>
<evidence type="ECO:0000256" key="1">
    <source>
        <dbReference type="SAM" id="MobiDB-lite"/>
    </source>
</evidence>
<name>A0ABD3PPE6_9STRA</name>
<dbReference type="EMBL" id="JALLPJ020000536">
    <property type="protein sequence ID" value="KAL3789186.1"/>
    <property type="molecule type" value="Genomic_DNA"/>
</dbReference>
<proteinExistence type="predicted"/>